<protein>
    <submittedName>
        <fullName evidence="1">Unannotated protein</fullName>
    </submittedName>
</protein>
<proteinExistence type="predicted"/>
<organism evidence="1">
    <name type="scientific">freshwater metagenome</name>
    <dbReference type="NCBI Taxonomy" id="449393"/>
    <lineage>
        <taxon>unclassified sequences</taxon>
        <taxon>metagenomes</taxon>
        <taxon>ecological metagenomes</taxon>
    </lineage>
</organism>
<dbReference type="EMBL" id="CAEZWQ010000068">
    <property type="protein sequence ID" value="CAB4663246.1"/>
    <property type="molecule type" value="Genomic_DNA"/>
</dbReference>
<sequence length="260" mass="27381">MNKRILGALATVIIGAGVTAGIGTYVAAAKNDSGTISATAAGTYTAPDGKTYPHFTLAMNTYPNSTFGGHHGAGGGAHPDWVSYGAAGIHGEPLTESETGSNFVVPAHSAITITIWQYDSGETLNNDFFAKVRGTVDGTATLVERYDTKTHTNATEAKSITQIPHDAVGHTFTIHGYSSDQPSFFVNVPLLLADDDEVTAAEEEGGFTQFPTMTTFTIITGDEGEYIWNCEFPCGDGTVARFGNAMSSMSYMSGHFIVKG</sequence>
<accession>A0A6J6LNI7</accession>
<evidence type="ECO:0000313" key="1">
    <source>
        <dbReference type="EMBL" id="CAB4663246.1"/>
    </source>
</evidence>
<name>A0A6J6LNI7_9ZZZZ</name>
<dbReference type="AlphaFoldDB" id="A0A6J6LNI7"/>
<reference evidence="1" key="1">
    <citation type="submission" date="2020-05" db="EMBL/GenBank/DDBJ databases">
        <authorList>
            <person name="Chiriac C."/>
            <person name="Salcher M."/>
            <person name="Ghai R."/>
            <person name="Kavagutti S V."/>
        </authorList>
    </citation>
    <scope>NUCLEOTIDE SEQUENCE</scope>
</reference>
<gene>
    <name evidence="1" type="ORF">UFOPK2275_00678</name>
</gene>